<dbReference type="PROSITE" id="PS51292">
    <property type="entry name" value="ZF_RING_CH"/>
    <property type="match status" value="1"/>
</dbReference>
<dbReference type="Pfam" id="PF12906">
    <property type="entry name" value="RINGv"/>
    <property type="match status" value="1"/>
</dbReference>
<dbReference type="STRING" id="37546.A0A1B0GGF9"/>
<protein>
    <recommendedName>
        <fullName evidence="5">RING-CH-type domain-containing protein</fullName>
    </recommendedName>
</protein>
<keyword evidence="2" id="KW-0863">Zinc-finger</keyword>
<dbReference type="SUPFAM" id="SSF57850">
    <property type="entry name" value="RING/U-box"/>
    <property type="match status" value="1"/>
</dbReference>
<dbReference type="EMBL" id="CCAG010011257">
    <property type="status" value="NOT_ANNOTATED_CDS"/>
    <property type="molecule type" value="Genomic_DNA"/>
</dbReference>
<name>A0A1B0GGF9_GLOMM</name>
<dbReference type="Gene3D" id="3.30.40.10">
    <property type="entry name" value="Zinc/RING finger domain, C3HC4 (zinc finger)"/>
    <property type="match status" value="1"/>
</dbReference>
<keyword evidence="4" id="KW-0812">Transmembrane</keyword>
<dbReference type="PANTHER" id="PTHR20893:SF2">
    <property type="entry name" value="LD08641P"/>
    <property type="match status" value="1"/>
</dbReference>
<reference evidence="6" key="1">
    <citation type="submission" date="2020-05" db="UniProtKB">
        <authorList>
            <consortium name="EnsemblMetazoa"/>
        </authorList>
    </citation>
    <scope>IDENTIFICATION</scope>
    <source>
        <strain evidence="6">Yale</strain>
    </source>
</reference>
<feature type="transmembrane region" description="Helical" evidence="4">
    <location>
        <begin position="289"/>
        <end position="307"/>
    </location>
</feature>
<feature type="transmembrane region" description="Helical" evidence="4">
    <location>
        <begin position="116"/>
        <end position="139"/>
    </location>
</feature>
<dbReference type="EnsemblMetazoa" id="GMOY013063-RA">
    <property type="protein sequence ID" value="GMOY013063-PA"/>
    <property type="gene ID" value="GMOY013063"/>
</dbReference>
<feature type="transmembrane region" description="Helical" evidence="4">
    <location>
        <begin position="189"/>
        <end position="212"/>
    </location>
</feature>
<keyword evidence="4" id="KW-1133">Transmembrane helix</keyword>
<dbReference type="PANTHER" id="PTHR20893">
    <property type="entry name" value="LD08641P"/>
    <property type="match status" value="1"/>
</dbReference>
<evidence type="ECO:0000313" key="7">
    <source>
        <dbReference type="Proteomes" id="UP000092444"/>
    </source>
</evidence>
<organism evidence="6 7">
    <name type="scientific">Glossina morsitans morsitans</name>
    <name type="common">Savannah tsetse fly</name>
    <dbReference type="NCBI Taxonomy" id="37546"/>
    <lineage>
        <taxon>Eukaryota</taxon>
        <taxon>Metazoa</taxon>
        <taxon>Ecdysozoa</taxon>
        <taxon>Arthropoda</taxon>
        <taxon>Hexapoda</taxon>
        <taxon>Insecta</taxon>
        <taxon>Pterygota</taxon>
        <taxon>Neoptera</taxon>
        <taxon>Endopterygota</taxon>
        <taxon>Diptera</taxon>
        <taxon>Brachycera</taxon>
        <taxon>Muscomorpha</taxon>
        <taxon>Hippoboscoidea</taxon>
        <taxon>Glossinidae</taxon>
        <taxon>Glossina</taxon>
    </lineage>
</organism>
<keyword evidence="1" id="KW-0479">Metal-binding</keyword>
<evidence type="ECO:0000259" key="5">
    <source>
        <dbReference type="PROSITE" id="PS51292"/>
    </source>
</evidence>
<dbReference type="Proteomes" id="UP000092444">
    <property type="component" value="Unassembled WGS sequence"/>
</dbReference>
<proteinExistence type="predicted"/>
<evidence type="ECO:0000256" key="2">
    <source>
        <dbReference type="ARBA" id="ARBA00022771"/>
    </source>
</evidence>
<dbReference type="GO" id="GO:0008270">
    <property type="term" value="F:zinc ion binding"/>
    <property type="evidence" value="ECO:0007669"/>
    <property type="project" value="UniProtKB-KW"/>
</dbReference>
<keyword evidence="4" id="KW-0472">Membrane</keyword>
<evidence type="ECO:0000256" key="3">
    <source>
        <dbReference type="ARBA" id="ARBA00022833"/>
    </source>
</evidence>
<dbReference type="CDD" id="cd16495">
    <property type="entry name" value="RING_CH-C4HC3_MARCH"/>
    <property type="match status" value="1"/>
</dbReference>
<feature type="transmembrane region" description="Helical" evidence="4">
    <location>
        <begin position="160"/>
        <end position="183"/>
    </location>
</feature>
<feature type="domain" description="RING-CH-type" evidence="5">
    <location>
        <begin position="348"/>
        <end position="413"/>
    </location>
</feature>
<keyword evidence="7" id="KW-1185">Reference proteome</keyword>
<dbReference type="Gene3D" id="2.60.120.260">
    <property type="entry name" value="Galactose-binding domain-like"/>
    <property type="match status" value="1"/>
</dbReference>
<sequence>MRCSSSVLQPASTSGSIRLAASPFDGNHGTDLDDLNTATCSGRGDCLNGTCLCEIRYAGDECSGFNLPYYAGISSVFYFVALISVIQLFICIVAEYQRLKQPSVLRACRLDLQPQWAVTLMSAYYPLLMTCASLIVCMWAEIFHLRDIRWEKSQFLSKSFLGFVAFNFFLYSLFGVEVFSAIINANRQSYAHIFNGCYAVLLLVVVVFFLIYGVEVYFKLRGGFVYDQTGKILGPSEAIVNVSQLHQSRLGLLSQAIMLIVIVGFLTSETLADFWKTKVPVYSRNWHDIVFRIVEIGVALWFPCCLWNSMAPEQLWILNPRKLISRQIDPSIPTTSAETKTLSPEEGQSFLAKKDCWICYDNDKLEPLIQPCRCTGDVSSVHHECLKRWLVESCSNNEAQLSCKVCGFPYEVEKTKKLDWEKGFTIQHWLKTVILITLMCVSGASAWVVIQLYVDPLIRVLTVGIAVLIGYVCIKCLGENTVVAYQRAKVSSINIVTKSEMEKLHTICEDVSSADSGNCSS</sequence>
<dbReference type="InterPro" id="IPR011016">
    <property type="entry name" value="Znf_RING-CH"/>
</dbReference>
<feature type="transmembrane region" description="Helical" evidence="4">
    <location>
        <begin position="429"/>
        <end position="450"/>
    </location>
</feature>
<dbReference type="SMART" id="SM00744">
    <property type="entry name" value="RINGv"/>
    <property type="match status" value="1"/>
</dbReference>
<dbReference type="InterPro" id="IPR013083">
    <property type="entry name" value="Znf_RING/FYVE/PHD"/>
</dbReference>
<evidence type="ECO:0000313" key="6">
    <source>
        <dbReference type="EnsemblMetazoa" id="GMOY013063-PA"/>
    </source>
</evidence>
<evidence type="ECO:0000256" key="4">
    <source>
        <dbReference type="SAM" id="Phobius"/>
    </source>
</evidence>
<evidence type="ECO:0000256" key="1">
    <source>
        <dbReference type="ARBA" id="ARBA00022723"/>
    </source>
</evidence>
<dbReference type="AlphaFoldDB" id="A0A1B0GGF9"/>
<keyword evidence="3" id="KW-0862">Zinc</keyword>
<feature type="transmembrane region" description="Helical" evidence="4">
    <location>
        <begin position="456"/>
        <end position="477"/>
    </location>
</feature>
<feature type="transmembrane region" description="Helical" evidence="4">
    <location>
        <begin position="76"/>
        <end position="96"/>
    </location>
</feature>
<feature type="transmembrane region" description="Helical" evidence="4">
    <location>
        <begin position="250"/>
        <end position="269"/>
    </location>
</feature>
<accession>A0A1B0GGF9</accession>